<evidence type="ECO:0000256" key="11">
    <source>
        <dbReference type="ARBA" id="ARBA00022932"/>
    </source>
</evidence>
<evidence type="ECO:0000256" key="5">
    <source>
        <dbReference type="ARBA" id="ARBA00022759"/>
    </source>
</evidence>
<keyword evidence="4" id="KW-0479">Metal-binding</keyword>
<comment type="catalytic activity">
    <reaction evidence="13">
        <text>DNA(n) + a 2'-deoxyribonucleoside 5'-triphosphate = DNA(n+1) + diphosphate</text>
        <dbReference type="Rhea" id="RHEA:22508"/>
        <dbReference type="Rhea" id="RHEA-COMP:17339"/>
        <dbReference type="Rhea" id="RHEA-COMP:17340"/>
        <dbReference type="ChEBI" id="CHEBI:33019"/>
        <dbReference type="ChEBI" id="CHEBI:61560"/>
        <dbReference type="ChEBI" id="CHEBI:173112"/>
        <dbReference type="EC" id="2.7.7.49"/>
    </reaction>
</comment>
<dbReference type="GO" id="GO:0004519">
    <property type="term" value="F:endonuclease activity"/>
    <property type="evidence" value="ECO:0007669"/>
    <property type="project" value="UniProtKB-KW"/>
</dbReference>
<dbReference type="PANTHER" id="PTHR42648:SF11">
    <property type="entry name" value="TRANSPOSON TY4-P GAG-POL POLYPROTEIN"/>
    <property type="match status" value="1"/>
</dbReference>
<dbReference type="PANTHER" id="PTHR42648">
    <property type="entry name" value="TRANSPOSASE, PUTATIVE-RELATED"/>
    <property type="match status" value="1"/>
</dbReference>
<dbReference type="GO" id="GO:0006310">
    <property type="term" value="P:DNA recombination"/>
    <property type="evidence" value="ECO:0007669"/>
    <property type="project" value="UniProtKB-KW"/>
</dbReference>
<evidence type="ECO:0000256" key="13">
    <source>
        <dbReference type="ARBA" id="ARBA00048173"/>
    </source>
</evidence>
<dbReference type="GO" id="GO:0032196">
    <property type="term" value="P:transposition"/>
    <property type="evidence" value="ECO:0007669"/>
    <property type="project" value="UniProtKB-KW"/>
</dbReference>
<evidence type="ECO:0000259" key="15">
    <source>
        <dbReference type="PROSITE" id="PS50994"/>
    </source>
</evidence>
<evidence type="ECO:0000256" key="6">
    <source>
        <dbReference type="ARBA" id="ARBA00022801"/>
    </source>
</evidence>
<keyword evidence="5" id="KW-0255">Endonuclease</keyword>
<dbReference type="GO" id="GO:0016787">
    <property type="term" value="F:hydrolase activity"/>
    <property type="evidence" value="ECO:0007669"/>
    <property type="project" value="UniProtKB-KW"/>
</dbReference>
<dbReference type="InterPro" id="IPR039537">
    <property type="entry name" value="Retrotran_Ty1/copia-like"/>
</dbReference>
<comment type="catalytic activity">
    <reaction evidence="14">
        <text>DNA(n) + a 2'-deoxyribonucleoside 5'-triphosphate = DNA(n+1) + diphosphate</text>
        <dbReference type="Rhea" id="RHEA:22508"/>
        <dbReference type="Rhea" id="RHEA-COMP:17339"/>
        <dbReference type="Rhea" id="RHEA-COMP:17340"/>
        <dbReference type="ChEBI" id="CHEBI:33019"/>
        <dbReference type="ChEBI" id="CHEBI:61560"/>
        <dbReference type="ChEBI" id="CHEBI:173112"/>
        <dbReference type="EC" id="2.7.7.7"/>
    </reaction>
</comment>
<dbReference type="GO" id="GO:0003964">
    <property type="term" value="F:RNA-directed DNA polymerase activity"/>
    <property type="evidence" value="ECO:0007669"/>
    <property type="project" value="UniProtKB-KW"/>
</dbReference>
<dbReference type="EMBL" id="AVOT02096419">
    <property type="protein sequence ID" value="MBW0575521.1"/>
    <property type="molecule type" value="Genomic_DNA"/>
</dbReference>
<keyword evidence="1" id="KW-0815">Transposition</keyword>
<evidence type="ECO:0000256" key="12">
    <source>
        <dbReference type="ARBA" id="ARBA00023172"/>
    </source>
</evidence>
<dbReference type="InterPro" id="IPR012337">
    <property type="entry name" value="RNaseH-like_sf"/>
</dbReference>
<dbReference type="Pfam" id="PF00665">
    <property type="entry name" value="rve"/>
    <property type="match status" value="1"/>
</dbReference>
<evidence type="ECO:0000313" key="17">
    <source>
        <dbReference type="Proteomes" id="UP000765509"/>
    </source>
</evidence>
<dbReference type="Proteomes" id="UP000765509">
    <property type="component" value="Unassembled WGS sequence"/>
</dbReference>
<dbReference type="GO" id="GO:0005634">
    <property type="term" value="C:nucleus"/>
    <property type="evidence" value="ECO:0007669"/>
    <property type="project" value="UniProtKB-ARBA"/>
</dbReference>
<proteinExistence type="predicted"/>
<keyword evidence="11" id="KW-0808">Transferase</keyword>
<organism evidence="16 17">
    <name type="scientific">Austropuccinia psidii MF-1</name>
    <dbReference type="NCBI Taxonomy" id="1389203"/>
    <lineage>
        <taxon>Eukaryota</taxon>
        <taxon>Fungi</taxon>
        <taxon>Dikarya</taxon>
        <taxon>Basidiomycota</taxon>
        <taxon>Pucciniomycotina</taxon>
        <taxon>Pucciniomycetes</taxon>
        <taxon>Pucciniales</taxon>
        <taxon>Sphaerophragmiaceae</taxon>
        <taxon>Austropuccinia</taxon>
    </lineage>
</organism>
<keyword evidence="10" id="KW-0695">RNA-directed DNA polymerase</keyword>
<dbReference type="AlphaFoldDB" id="A0A9Q3K7R7"/>
<protein>
    <recommendedName>
        <fullName evidence="15">Integrase catalytic domain-containing protein</fullName>
    </recommendedName>
</protein>
<gene>
    <name evidence="16" type="ORF">O181_115236</name>
</gene>
<keyword evidence="3" id="KW-0540">Nuclease</keyword>
<evidence type="ECO:0000256" key="2">
    <source>
        <dbReference type="ARBA" id="ARBA00022695"/>
    </source>
</evidence>
<dbReference type="InterPro" id="IPR036397">
    <property type="entry name" value="RNaseH_sf"/>
</dbReference>
<dbReference type="GO" id="GO:0015074">
    <property type="term" value="P:DNA integration"/>
    <property type="evidence" value="ECO:0007669"/>
    <property type="project" value="UniProtKB-KW"/>
</dbReference>
<dbReference type="Gene3D" id="3.30.420.10">
    <property type="entry name" value="Ribonuclease H-like superfamily/Ribonuclease H"/>
    <property type="match status" value="1"/>
</dbReference>
<dbReference type="SUPFAM" id="SSF53098">
    <property type="entry name" value="Ribonuclease H-like"/>
    <property type="match status" value="1"/>
</dbReference>
<reference evidence="16" key="1">
    <citation type="submission" date="2021-03" db="EMBL/GenBank/DDBJ databases">
        <title>Draft genome sequence of rust myrtle Austropuccinia psidii MF-1, a brazilian biotype.</title>
        <authorList>
            <person name="Quecine M.C."/>
            <person name="Pachon D.M.R."/>
            <person name="Bonatelli M.L."/>
            <person name="Correr F.H."/>
            <person name="Franceschini L.M."/>
            <person name="Leite T.F."/>
            <person name="Margarido G.R.A."/>
            <person name="Almeida C.A."/>
            <person name="Ferrarezi J.A."/>
            <person name="Labate C.A."/>
        </authorList>
    </citation>
    <scope>NUCLEOTIDE SEQUENCE</scope>
    <source>
        <strain evidence="16">MF-1</strain>
    </source>
</reference>
<evidence type="ECO:0000256" key="4">
    <source>
        <dbReference type="ARBA" id="ARBA00022723"/>
    </source>
</evidence>
<evidence type="ECO:0000313" key="16">
    <source>
        <dbReference type="EMBL" id="MBW0575521.1"/>
    </source>
</evidence>
<keyword evidence="7" id="KW-0460">Magnesium</keyword>
<evidence type="ECO:0000256" key="8">
    <source>
        <dbReference type="ARBA" id="ARBA00022884"/>
    </source>
</evidence>
<keyword evidence="2" id="KW-0548">Nucleotidyltransferase</keyword>
<keyword evidence="17" id="KW-1185">Reference proteome</keyword>
<sequence length="185" mass="21212">MHGKIINKLMMNHYTIPKTLLTNQINNLWHDRLGHPGDSVLIHLGLPTPNDNCLVCKTNKAHKQPFKNHFEPAFSKLDCVHMDVVGPINPPSVSGKRYFLTIVDQSSSYKIVKFLQKKSEVFEQFQTTKIAMENTQDKKLKKLISDRGGEFLNHTFKKLLDECGFTHIFSPPETPQHNTFSERAN</sequence>
<dbReference type="OrthoDB" id="1380361at2759"/>
<evidence type="ECO:0000256" key="10">
    <source>
        <dbReference type="ARBA" id="ARBA00022918"/>
    </source>
</evidence>
<keyword evidence="12" id="KW-0233">DNA recombination</keyword>
<dbReference type="GO" id="GO:0046872">
    <property type="term" value="F:metal ion binding"/>
    <property type="evidence" value="ECO:0007669"/>
    <property type="project" value="UniProtKB-KW"/>
</dbReference>
<evidence type="ECO:0000256" key="14">
    <source>
        <dbReference type="ARBA" id="ARBA00049244"/>
    </source>
</evidence>
<name>A0A9Q3K7R7_9BASI</name>
<comment type="caution">
    <text evidence="16">The sequence shown here is derived from an EMBL/GenBank/DDBJ whole genome shotgun (WGS) entry which is preliminary data.</text>
</comment>
<keyword evidence="8" id="KW-0694">RNA-binding</keyword>
<feature type="domain" description="Integrase catalytic" evidence="15">
    <location>
        <begin position="68"/>
        <end position="185"/>
    </location>
</feature>
<evidence type="ECO:0000256" key="9">
    <source>
        <dbReference type="ARBA" id="ARBA00022908"/>
    </source>
</evidence>
<keyword evidence="9" id="KW-0229">DNA integration</keyword>
<accession>A0A9Q3K7R7</accession>
<dbReference type="GO" id="GO:0003887">
    <property type="term" value="F:DNA-directed DNA polymerase activity"/>
    <property type="evidence" value="ECO:0007669"/>
    <property type="project" value="UniProtKB-KW"/>
</dbReference>
<dbReference type="GO" id="GO:0003723">
    <property type="term" value="F:RNA binding"/>
    <property type="evidence" value="ECO:0007669"/>
    <property type="project" value="UniProtKB-KW"/>
</dbReference>
<evidence type="ECO:0000256" key="1">
    <source>
        <dbReference type="ARBA" id="ARBA00022578"/>
    </source>
</evidence>
<evidence type="ECO:0000256" key="7">
    <source>
        <dbReference type="ARBA" id="ARBA00022842"/>
    </source>
</evidence>
<evidence type="ECO:0000256" key="3">
    <source>
        <dbReference type="ARBA" id="ARBA00022722"/>
    </source>
</evidence>
<keyword evidence="11" id="KW-0239">DNA-directed DNA polymerase</keyword>
<keyword evidence="6" id="KW-0378">Hydrolase</keyword>
<dbReference type="PROSITE" id="PS50994">
    <property type="entry name" value="INTEGRASE"/>
    <property type="match status" value="1"/>
</dbReference>
<dbReference type="InterPro" id="IPR001584">
    <property type="entry name" value="Integrase_cat-core"/>
</dbReference>